<dbReference type="GO" id="GO:0046512">
    <property type="term" value="P:sphingosine biosynthetic process"/>
    <property type="evidence" value="ECO:0007669"/>
    <property type="project" value="TreeGrafter"/>
</dbReference>
<dbReference type="Gene3D" id="2.60.200.40">
    <property type="match status" value="1"/>
</dbReference>
<dbReference type="AlphaFoldDB" id="A0A0F8B610"/>
<dbReference type="GO" id="GO:0005737">
    <property type="term" value="C:cytoplasm"/>
    <property type="evidence" value="ECO:0007669"/>
    <property type="project" value="TreeGrafter"/>
</dbReference>
<dbReference type="GO" id="GO:0016020">
    <property type="term" value="C:membrane"/>
    <property type="evidence" value="ECO:0007669"/>
    <property type="project" value="TreeGrafter"/>
</dbReference>
<dbReference type="InterPro" id="IPR017438">
    <property type="entry name" value="ATP-NAD_kinase_N"/>
</dbReference>
<dbReference type="InterPro" id="IPR001206">
    <property type="entry name" value="Diacylglycerol_kinase_cat_dom"/>
</dbReference>
<dbReference type="SUPFAM" id="SSF111331">
    <property type="entry name" value="NAD kinase/diacylglycerol kinase-like"/>
    <property type="match status" value="1"/>
</dbReference>
<protein>
    <submittedName>
        <fullName evidence="2">Putative lipid kinase</fullName>
    </submittedName>
</protein>
<name>A0A0F8B610_CERFI</name>
<sequence>MSRCSPASKEWTEPLSTNATSSFDAIFDDPQSIVAIFKQARGFTVFAALDTGQGVDVSYAIKCVDVPAVPSLLEPLIISRCPRHLQVSDSRKLHVVVSTKSGLCLATKCWNQVVKPLLNAVQSLSSTTHKGQYSLLITENAESIKSFAAKILRAEESAQTVLLMSGDGGTVDLINAMNQDEKQPSPTTIAILPLGTGNALFHSIHRPLYSNSTESALILGLRTLIHGTPVSLPLFRADFSPGARIVTFVQSQNNMTSRPVDYLYGSIVASHGFHASIVYESDTPEYRKHGDRRFGMVANELLELNHAYKATVEVRRPDCSDFRSLGGNEFNYILSTLVSNLERTFTISPDSRTCDGKLRVVTFAPLGKDKVMEIMMAAYNNGAHVSMPEVTYEEIKELRVSVHEPDDRWRKFCVDGTIVAVQEGGWMKVKALSTSPFKVLITPSI</sequence>
<dbReference type="Proteomes" id="UP000034841">
    <property type="component" value="Unassembled WGS sequence"/>
</dbReference>
<dbReference type="PROSITE" id="PS50146">
    <property type="entry name" value="DAGK"/>
    <property type="match status" value="1"/>
</dbReference>
<evidence type="ECO:0000313" key="2">
    <source>
        <dbReference type="EMBL" id="KKF97626.1"/>
    </source>
</evidence>
<dbReference type="GO" id="GO:0001727">
    <property type="term" value="F:lipid kinase activity"/>
    <property type="evidence" value="ECO:0007669"/>
    <property type="project" value="TreeGrafter"/>
</dbReference>
<dbReference type="PANTHER" id="PTHR12358">
    <property type="entry name" value="SPHINGOSINE KINASE"/>
    <property type="match status" value="1"/>
</dbReference>
<accession>A0A0F8B610</accession>
<comment type="caution">
    <text evidence="2">The sequence shown here is derived from an EMBL/GenBank/DDBJ whole genome shotgun (WGS) entry which is preliminary data.</text>
</comment>
<reference evidence="2 3" key="1">
    <citation type="submission" date="2015-04" db="EMBL/GenBank/DDBJ databases">
        <title>Genome sequence of Ceratocystis platani, a major pathogen of plane trees.</title>
        <authorList>
            <person name="Belbahri L."/>
        </authorList>
    </citation>
    <scope>NUCLEOTIDE SEQUENCE [LARGE SCALE GENOMIC DNA]</scope>
    <source>
        <strain evidence="2 3">CFO</strain>
    </source>
</reference>
<proteinExistence type="predicted"/>
<organism evidence="2 3">
    <name type="scientific">Ceratocystis fimbriata f. sp. platani</name>
    <dbReference type="NCBI Taxonomy" id="88771"/>
    <lineage>
        <taxon>Eukaryota</taxon>
        <taxon>Fungi</taxon>
        <taxon>Dikarya</taxon>
        <taxon>Ascomycota</taxon>
        <taxon>Pezizomycotina</taxon>
        <taxon>Sordariomycetes</taxon>
        <taxon>Hypocreomycetidae</taxon>
        <taxon>Microascales</taxon>
        <taxon>Ceratocystidaceae</taxon>
        <taxon>Ceratocystis</taxon>
    </lineage>
</organism>
<dbReference type="PANTHER" id="PTHR12358:SF108">
    <property type="entry name" value="DAGKC DOMAIN-CONTAINING PROTEIN"/>
    <property type="match status" value="1"/>
</dbReference>
<feature type="domain" description="DAGKc" evidence="1">
    <location>
        <begin position="88"/>
        <end position="242"/>
    </location>
</feature>
<keyword evidence="2" id="KW-0808">Transferase</keyword>
<dbReference type="Gene3D" id="3.40.50.10330">
    <property type="entry name" value="Probable inorganic polyphosphate/atp-NAD kinase, domain 1"/>
    <property type="match status" value="1"/>
</dbReference>
<evidence type="ECO:0000259" key="1">
    <source>
        <dbReference type="PROSITE" id="PS50146"/>
    </source>
</evidence>
<dbReference type="InterPro" id="IPR050187">
    <property type="entry name" value="Lipid_Phosphate_FormReg"/>
</dbReference>
<dbReference type="InterPro" id="IPR016064">
    <property type="entry name" value="NAD/diacylglycerol_kinase_sf"/>
</dbReference>
<dbReference type="OrthoDB" id="3853857at2759"/>
<dbReference type="EMBL" id="LBBL01000001">
    <property type="protein sequence ID" value="KKF97626.1"/>
    <property type="molecule type" value="Genomic_DNA"/>
</dbReference>
<keyword evidence="3" id="KW-1185">Reference proteome</keyword>
<gene>
    <name evidence="2" type="ORF">CFO_g29</name>
</gene>
<dbReference type="Pfam" id="PF00781">
    <property type="entry name" value="DAGK_cat"/>
    <property type="match status" value="1"/>
</dbReference>
<evidence type="ECO:0000313" key="3">
    <source>
        <dbReference type="Proteomes" id="UP000034841"/>
    </source>
</evidence>
<keyword evidence="2" id="KW-0418">Kinase</keyword>